<name>A0A0E9QQF3_ANGAN</name>
<sequence>MTTSNKAESTLGGVFAKHRDPESSVAQRAAVGMDNKMAANGKEK</sequence>
<evidence type="ECO:0000256" key="1">
    <source>
        <dbReference type="SAM" id="MobiDB-lite"/>
    </source>
</evidence>
<reference evidence="2" key="1">
    <citation type="submission" date="2014-11" db="EMBL/GenBank/DDBJ databases">
        <authorList>
            <person name="Amaro Gonzalez C."/>
        </authorList>
    </citation>
    <scope>NUCLEOTIDE SEQUENCE</scope>
</reference>
<protein>
    <submittedName>
        <fullName evidence="2">Uncharacterized protein</fullName>
    </submittedName>
</protein>
<dbReference type="EMBL" id="GBXM01089538">
    <property type="protein sequence ID" value="JAH19039.1"/>
    <property type="molecule type" value="Transcribed_RNA"/>
</dbReference>
<reference evidence="2" key="2">
    <citation type="journal article" date="2015" name="Fish Shellfish Immunol.">
        <title>Early steps in the European eel (Anguilla anguilla)-Vibrio vulnificus interaction in the gills: Role of the RtxA13 toxin.</title>
        <authorList>
            <person name="Callol A."/>
            <person name="Pajuelo D."/>
            <person name="Ebbesson L."/>
            <person name="Teles M."/>
            <person name="MacKenzie S."/>
            <person name="Amaro C."/>
        </authorList>
    </citation>
    <scope>NUCLEOTIDE SEQUENCE</scope>
</reference>
<organism evidence="2">
    <name type="scientific">Anguilla anguilla</name>
    <name type="common">European freshwater eel</name>
    <name type="synonym">Muraena anguilla</name>
    <dbReference type="NCBI Taxonomy" id="7936"/>
    <lineage>
        <taxon>Eukaryota</taxon>
        <taxon>Metazoa</taxon>
        <taxon>Chordata</taxon>
        <taxon>Craniata</taxon>
        <taxon>Vertebrata</taxon>
        <taxon>Euteleostomi</taxon>
        <taxon>Actinopterygii</taxon>
        <taxon>Neopterygii</taxon>
        <taxon>Teleostei</taxon>
        <taxon>Anguilliformes</taxon>
        <taxon>Anguillidae</taxon>
        <taxon>Anguilla</taxon>
    </lineage>
</organism>
<accession>A0A0E9QQF3</accession>
<proteinExistence type="predicted"/>
<evidence type="ECO:0000313" key="2">
    <source>
        <dbReference type="EMBL" id="JAH19039.1"/>
    </source>
</evidence>
<feature type="region of interest" description="Disordered" evidence="1">
    <location>
        <begin position="1"/>
        <end position="25"/>
    </location>
</feature>
<dbReference type="AlphaFoldDB" id="A0A0E9QQF3"/>